<dbReference type="EMBL" id="AM420293">
    <property type="protein sequence ID" value="CAM00085.1"/>
    <property type="molecule type" value="Genomic_DNA"/>
</dbReference>
<dbReference type="HOGENOM" id="CLU_1617821_0_0_11"/>
<organism evidence="2 3">
    <name type="scientific">Saccharopolyspora erythraea (strain ATCC 11635 / DSM 40517 / JCM 4748 / NBRC 13426 / NCIMB 8594 / NRRL 2338)</name>
    <dbReference type="NCBI Taxonomy" id="405948"/>
    <lineage>
        <taxon>Bacteria</taxon>
        <taxon>Bacillati</taxon>
        <taxon>Actinomycetota</taxon>
        <taxon>Actinomycetes</taxon>
        <taxon>Pseudonocardiales</taxon>
        <taxon>Pseudonocardiaceae</taxon>
        <taxon>Saccharopolyspora</taxon>
    </lineage>
</organism>
<evidence type="ECO:0000313" key="2">
    <source>
        <dbReference type="EMBL" id="CAM00085.1"/>
    </source>
</evidence>
<protein>
    <submittedName>
        <fullName evidence="2">Uncharacterized protein</fullName>
    </submittedName>
</protein>
<reference evidence="2 3" key="1">
    <citation type="journal article" date="2007" name="Nat. Biotechnol.">
        <title>Complete genome sequence of the erythromycin-producing bacterium Saccharopolyspora erythraea NRRL23338.</title>
        <authorList>
            <person name="Oliynyk M."/>
            <person name="Samborskyy M."/>
            <person name="Lester J.B."/>
            <person name="Mironenko T."/>
            <person name="Scott N."/>
            <person name="Dickens S."/>
            <person name="Haydock S.F."/>
            <person name="Leadlay P.F."/>
        </authorList>
    </citation>
    <scope>NUCLEOTIDE SEQUENCE [LARGE SCALE GENOMIC DNA]</scope>
    <source>
        <strain evidence="3">ATCC 11635 / DSM 40517 / JCM 4748 / NBRC 13426 / NCIMB 8594 / NRRL 2338</strain>
    </source>
</reference>
<name>A4F7R1_SACEN</name>
<dbReference type="AlphaFoldDB" id="A4F7R1"/>
<feature type="region of interest" description="Disordered" evidence="1">
    <location>
        <begin position="25"/>
        <end position="106"/>
    </location>
</feature>
<proteinExistence type="predicted"/>
<accession>A4F7R1</accession>
<dbReference type="STRING" id="405948.SACE_0744"/>
<sequence>MTTLACCALPGPAESCTLRRTFVSNDTLHSETRRPPPPSPGRVPSYRGRCSSSAVPCPTRQGRPLRGRSAETELPDATRSRRTRTRSTSWSKREANRGSGRDAYRRSRCLPDRFKRTVLGTRRAVPGLPVPTGMPTCRDVGVAWLWSCSSRSSKCPKGSAVTGF</sequence>
<feature type="compositionally biased region" description="Basic and acidic residues" evidence="1">
    <location>
        <begin position="68"/>
        <end position="79"/>
    </location>
</feature>
<keyword evidence="3" id="KW-1185">Reference proteome</keyword>
<evidence type="ECO:0000256" key="1">
    <source>
        <dbReference type="SAM" id="MobiDB-lite"/>
    </source>
</evidence>
<dbReference type="Proteomes" id="UP000006728">
    <property type="component" value="Chromosome"/>
</dbReference>
<feature type="compositionally biased region" description="Basic and acidic residues" evidence="1">
    <location>
        <begin position="91"/>
        <end position="106"/>
    </location>
</feature>
<evidence type="ECO:0000313" key="3">
    <source>
        <dbReference type="Proteomes" id="UP000006728"/>
    </source>
</evidence>
<dbReference type="KEGG" id="sen:SACE_0744"/>
<gene>
    <name evidence="2" type="ordered locus">SACE_0744</name>
</gene>